<dbReference type="EMBL" id="BAAAGE010000001">
    <property type="protein sequence ID" value="GAA0712427.1"/>
    <property type="molecule type" value="Genomic_DNA"/>
</dbReference>
<keyword evidence="2" id="KW-0238">DNA-binding</keyword>
<evidence type="ECO:0000313" key="5">
    <source>
        <dbReference type="EMBL" id="GAA0712427.1"/>
    </source>
</evidence>
<dbReference type="Gene3D" id="1.10.10.60">
    <property type="entry name" value="Homeodomain-like"/>
    <property type="match status" value="1"/>
</dbReference>
<gene>
    <name evidence="5" type="ORF">GCM10009430_02820</name>
</gene>
<feature type="domain" description="HTH araC/xylS-type" evidence="4">
    <location>
        <begin position="487"/>
        <end position="585"/>
    </location>
</feature>
<evidence type="ECO:0000256" key="3">
    <source>
        <dbReference type="ARBA" id="ARBA00023163"/>
    </source>
</evidence>
<dbReference type="PROSITE" id="PS00041">
    <property type="entry name" value="HTH_ARAC_FAMILY_1"/>
    <property type="match status" value="1"/>
</dbReference>
<dbReference type="SMART" id="SM00342">
    <property type="entry name" value="HTH_ARAC"/>
    <property type="match status" value="1"/>
</dbReference>
<accession>A0ABP3TPU4</accession>
<proteinExistence type="predicted"/>
<organism evidence="5 6">
    <name type="scientific">Aquimarina litoralis</name>
    <dbReference type="NCBI Taxonomy" id="584605"/>
    <lineage>
        <taxon>Bacteria</taxon>
        <taxon>Pseudomonadati</taxon>
        <taxon>Bacteroidota</taxon>
        <taxon>Flavobacteriia</taxon>
        <taxon>Flavobacteriales</taxon>
        <taxon>Flavobacteriaceae</taxon>
        <taxon>Aquimarina</taxon>
    </lineage>
</organism>
<evidence type="ECO:0000256" key="2">
    <source>
        <dbReference type="ARBA" id="ARBA00023125"/>
    </source>
</evidence>
<dbReference type="InterPro" id="IPR029787">
    <property type="entry name" value="Nucleotide_cyclase"/>
</dbReference>
<comment type="caution">
    <text evidence="5">The sequence shown here is derived from an EMBL/GenBank/DDBJ whole genome shotgun (WGS) entry which is preliminary data.</text>
</comment>
<dbReference type="SUPFAM" id="SSF53474">
    <property type="entry name" value="alpha/beta-Hydrolases"/>
    <property type="match status" value="1"/>
</dbReference>
<keyword evidence="1" id="KW-0805">Transcription regulation</keyword>
<sequence length="585" mass="65774">MLTVIVGYVLLFYSFTEVDFLQFINLLKTITMTKPKTAYAKSGDVNIAYQVFGSGPVDLVYIPGWVSNIDLMWSCPELVSFFEELGKFARVILFDKRGTGLSDRVVEFATLEERMEDITAVMDAAGSEKAILFGHSEGGSVSALFSATYPDRVISLIAFGIFAKRRYADDYPWAPTDQERQEVYDMIENNWGSGAMNLESLAPSKAKDKVFMEWLANYFRSGASPRAAMILTKMNTQVDIVNILGSIKVPTLLLQRVGDIDVKIEEGRFIADRIPDSRLVELEGDDHLFWAGNTFEVLEEIKSFVDSIKVTSEPVYERKLYTFMVGHLKAAEAYQYSVRNLVKKLANTYKGNLVIDTKNSFTITFEGPSKAVHCSTELVEAVQSFNAHISIGIDIRECSVVDCICEETEDFVALVANQATPNQIILTETVKNLLIGVNINITPQKAVFKTDLGTSMLLYTASKKQKREKIVPHIPKVKDPYKDSFLQRVIQNINNHLSNDFYGVTILCREIGVSERQLQRKLKAITNKSPNQLISSIRLHKAKELLMSKQSTIAEIAFQTGFSSPSYFSKCFKKEFEISPSDFIN</sequence>
<dbReference type="Pfam" id="PF00561">
    <property type="entry name" value="Abhydrolase_1"/>
    <property type="match status" value="1"/>
</dbReference>
<dbReference type="PANTHER" id="PTHR43433:SF8">
    <property type="entry name" value="BIFUNCTIONAL LIPASE_ADENYLATE CYCLASE LIPJ"/>
    <property type="match status" value="1"/>
</dbReference>
<dbReference type="Pfam" id="PF12833">
    <property type="entry name" value="HTH_18"/>
    <property type="match status" value="1"/>
</dbReference>
<dbReference type="InterPro" id="IPR000073">
    <property type="entry name" value="AB_hydrolase_1"/>
</dbReference>
<dbReference type="PROSITE" id="PS01124">
    <property type="entry name" value="HTH_ARAC_FAMILY_2"/>
    <property type="match status" value="1"/>
</dbReference>
<dbReference type="InterPro" id="IPR018060">
    <property type="entry name" value="HTH_AraC"/>
</dbReference>
<evidence type="ECO:0000259" key="4">
    <source>
        <dbReference type="PROSITE" id="PS01124"/>
    </source>
</evidence>
<protein>
    <recommendedName>
        <fullName evidence="4">HTH araC/xylS-type domain-containing protein</fullName>
    </recommendedName>
</protein>
<dbReference type="InterPro" id="IPR018062">
    <property type="entry name" value="HTH_AraC-typ_CS"/>
</dbReference>
<dbReference type="InterPro" id="IPR009057">
    <property type="entry name" value="Homeodomain-like_sf"/>
</dbReference>
<dbReference type="InterPro" id="IPR050471">
    <property type="entry name" value="AB_hydrolase"/>
</dbReference>
<dbReference type="InterPro" id="IPR020449">
    <property type="entry name" value="Tscrpt_reg_AraC-type_HTH"/>
</dbReference>
<keyword evidence="3" id="KW-0804">Transcription</keyword>
<dbReference type="Proteomes" id="UP001501758">
    <property type="component" value="Unassembled WGS sequence"/>
</dbReference>
<dbReference type="InterPro" id="IPR029058">
    <property type="entry name" value="AB_hydrolase_fold"/>
</dbReference>
<evidence type="ECO:0000313" key="6">
    <source>
        <dbReference type="Proteomes" id="UP001501758"/>
    </source>
</evidence>
<evidence type="ECO:0000256" key="1">
    <source>
        <dbReference type="ARBA" id="ARBA00023015"/>
    </source>
</evidence>
<keyword evidence="6" id="KW-1185">Reference proteome</keyword>
<dbReference type="PRINTS" id="PR00032">
    <property type="entry name" value="HTHARAC"/>
</dbReference>
<name>A0ABP3TPU4_9FLAO</name>
<dbReference type="Gene3D" id="3.30.70.1230">
    <property type="entry name" value="Nucleotide cyclase"/>
    <property type="match status" value="1"/>
</dbReference>
<dbReference type="Gene3D" id="3.40.50.1820">
    <property type="entry name" value="alpha/beta hydrolase"/>
    <property type="match status" value="1"/>
</dbReference>
<dbReference type="SUPFAM" id="SSF46689">
    <property type="entry name" value="Homeodomain-like"/>
    <property type="match status" value="1"/>
</dbReference>
<dbReference type="PANTHER" id="PTHR43433">
    <property type="entry name" value="HYDROLASE, ALPHA/BETA FOLD FAMILY PROTEIN"/>
    <property type="match status" value="1"/>
</dbReference>
<reference evidence="6" key="1">
    <citation type="journal article" date="2019" name="Int. J. Syst. Evol. Microbiol.">
        <title>The Global Catalogue of Microorganisms (GCM) 10K type strain sequencing project: providing services to taxonomists for standard genome sequencing and annotation.</title>
        <authorList>
            <consortium name="The Broad Institute Genomics Platform"/>
            <consortium name="The Broad Institute Genome Sequencing Center for Infectious Disease"/>
            <person name="Wu L."/>
            <person name="Ma J."/>
        </authorList>
    </citation>
    <scope>NUCLEOTIDE SEQUENCE [LARGE SCALE GENOMIC DNA]</scope>
    <source>
        <strain evidence="6">JCM 15974</strain>
    </source>
</reference>